<evidence type="ECO:0000313" key="4">
    <source>
        <dbReference type="EMBL" id="API60868.1"/>
    </source>
</evidence>
<organism evidence="4 5">
    <name type="scientific">Tardibacter chloracetimidivorans</name>
    <dbReference type="NCBI Taxonomy" id="1921510"/>
    <lineage>
        <taxon>Bacteria</taxon>
        <taxon>Pseudomonadati</taxon>
        <taxon>Pseudomonadota</taxon>
        <taxon>Alphaproteobacteria</taxon>
        <taxon>Sphingomonadales</taxon>
        <taxon>Sphingomonadaceae</taxon>
        <taxon>Tardibacter</taxon>
    </lineage>
</organism>
<evidence type="ECO:0000256" key="1">
    <source>
        <dbReference type="ARBA" id="ARBA00010634"/>
    </source>
</evidence>
<dbReference type="OrthoDB" id="9785326at2"/>
<evidence type="ECO:0008006" key="6">
    <source>
        <dbReference type="Google" id="ProtNLM"/>
    </source>
</evidence>
<evidence type="ECO:0000256" key="2">
    <source>
        <dbReference type="ARBA" id="ARBA00022729"/>
    </source>
</evidence>
<dbReference type="Pfam" id="PF04333">
    <property type="entry name" value="MlaA"/>
    <property type="match status" value="1"/>
</dbReference>
<sequence length="310" mass="32149">MRSVPIGLPLVAAAFLAGCATTPGGQRLAERDPLESWNRNVWAFNRGVDNALLKPGAQTYKAVTPTAARRGVRNVLNNADEPLSFINALLQGKVGRAFHTLGRFVVNTTIGVGGLADHASSMGLEEKPEDFGQTLATWGVNAGPYVMLPLLGPSTLRDAVGFGVEVAGDPVGLAVKEYSGLSSTQRLAIPAMEAIDLRAQLIELGADNFLETSLDPYAAARSAYLQRRQALILDQDGAATSGSEGVNPDDFDFAPENGTSAPAGAPGVDPADFDVAPATEGVPPAQSPPAPPASSEDGQAENPAKIDAPQ</sequence>
<dbReference type="PROSITE" id="PS51257">
    <property type="entry name" value="PROKAR_LIPOPROTEIN"/>
    <property type="match status" value="1"/>
</dbReference>
<dbReference type="GO" id="GO:0016020">
    <property type="term" value="C:membrane"/>
    <property type="evidence" value="ECO:0007669"/>
    <property type="project" value="InterPro"/>
</dbReference>
<keyword evidence="2" id="KW-0732">Signal</keyword>
<dbReference type="PANTHER" id="PTHR30035">
    <property type="entry name" value="LIPOPROTEIN VACJ-RELATED"/>
    <property type="match status" value="1"/>
</dbReference>
<dbReference type="EMBL" id="CP018221">
    <property type="protein sequence ID" value="API60868.1"/>
    <property type="molecule type" value="Genomic_DNA"/>
</dbReference>
<keyword evidence="5" id="KW-1185">Reference proteome</keyword>
<dbReference type="GO" id="GO:0120010">
    <property type="term" value="P:intermembrane phospholipid transfer"/>
    <property type="evidence" value="ECO:0007669"/>
    <property type="project" value="TreeGrafter"/>
</dbReference>
<accession>A0A1L3ZZ16</accession>
<reference evidence="5" key="1">
    <citation type="submission" date="2016-11" db="EMBL/GenBank/DDBJ databases">
        <title>Complete Genome Sequence of alachlor-degrading Sphingomonas sp. strain JJ-A5.</title>
        <authorList>
            <person name="Lee H."/>
            <person name="Ka J.-O."/>
        </authorList>
    </citation>
    <scope>NUCLEOTIDE SEQUENCE [LARGE SCALE GENOMIC DNA]</scope>
    <source>
        <strain evidence="5">JJ-A5</strain>
    </source>
</reference>
<dbReference type="AlphaFoldDB" id="A0A1L3ZZ16"/>
<dbReference type="InterPro" id="IPR007428">
    <property type="entry name" value="MlaA"/>
</dbReference>
<gene>
    <name evidence="4" type="ORF">BSL82_00740</name>
</gene>
<dbReference type="STRING" id="1921510.BSL82_00740"/>
<evidence type="ECO:0000256" key="3">
    <source>
        <dbReference type="SAM" id="MobiDB-lite"/>
    </source>
</evidence>
<proteinExistence type="inferred from homology"/>
<dbReference type="PANTHER" id="PTHR30035:SF3">
    <property type="entry name" value="INTERMEMBRANE PHOSPHOLIPID TRANSPORT SYSTEM LIPOPROTEIN MLAA"/>
    <property type="match status" value="1"/>
</dbReference>
<dbReference type="RefSeq" id="WP_072598523.1">
    <property type="nucleotide sequence ID" value="NZ_CP018221.1"/>
</dbReference>
<comment type="similarity">
    <text evidence="1">Belongs to the MlaA family.</text>
</comment>
<dbReference type="Proteomes" id="UP000182063">
    <property type="component" value="Chromosome"/>
</dbReference>
<feature type="compositionally biased region" description="Low complexity" evidence="3">
    <location>
        <begin position="261"/>
        <end position="270"/>
    </location>
</feature>
<name>A0A1L3ZZ16_9SPHN</name>
<protein>
    <recommendedName>
        <fullName evidence="6">VacJ family lipoprotein</fullName>
    </recommendedName>
</protein>
<dbReference type="KEGG" id="sphj:BSL82_00740"/>
<evidence type="ECO:0000313" key="5">
    <source>
        <dbReference type="Proteomes" id="UP000182063"/>
    </source>
</evidence>
<dbReference type="PRINTS" id="PR01805">
    <property type="entry name" value="VACJLIPOPROT"/>
</dbReference>
<feature type="region of interest" description="Disordered" evidence="3">
    <location>
        <begin position="238"/>
        <end position="310"/>
    </location>
</feature>